<dbReference type="GO" id="GO:0006935">
    <property type="term" value="P:chemotaxis"/>
    <property type="evidence" value="ECO:0007669"/>
    <property type="project" value="UniProtKB-UniRule"/>
</dbReference>
<dbReference type="InterPro" id="IPR035965">
    <property type="entry name" value="PAS-like_dom_sf"/>
</dbReference>
<dbReference type="PROSITE" id="PS50112">
    <property type="entry name" value="PAS"/>
    <property type="match status" value="3"/>
</dbReference>
<dbReference type="InterPro" id="IPR000014">
    <property type="entry name" value="PAS"/>
</dbReference>
<sequence>MNQPSKNTKTFHRDITKTPRCIIGIGASAGGLTALECLFEQVAENTGAAFVVIQHLSPDYQSHMAELLGRRTNMTTVQMTEGTTLKPNTVYLMPPGKHVELDDDRLKLLERFDDGELNLPIDRFFHSLAKQSDRPIASVILSGTGSDGSHGILDVRQAGGLVLCQDEDSAQFNGMPLNAIKTQSVHIVAPVPEIAEALTAFAEGTSLEEVVARRAPSIERNDLDPIYKRLEGCCGVDFGRYKHGTFSRRLSRRMMLSKTDELDRYVALLDNDPRELSRLADDLMIGVTRFFRDPDGYQRLSGRCLRTLVSSKKEDDELRVWIAGCATGQEAYSIAMLIQEEKQRRGAKFATKIFATDVHPDAIRYAQQGVYPAESITEIPKHLRDQFVTQHPDGFEIIKSVRDSIVFARHDVLQDAPFTNMDLVTCRNLLIYLLEDAQESVLSAFTHALRTRGVLWLGPSETPGNVEEQFATLDKHWRLFQKERESRLPLDLKLRKRPPTNAALSIRPRPSRAPSPALVMSYDRILEEYAPPGILFDHSLQPLQVFGDVSRFTVRQAGRLSGTVEDMLAEPLRLPLMVLLQRMHTSQKVVETESAILQGERVELRVEAFHHSNISETHYLLRINSTSSSTENSLFLPSAVDPQNNAANREISLVPPKLAAMDGNEASEIALLQEQVRMLELELDYTRENLQATIEEVETTNEELQSSNEELTSSNEELQSTNEELHSVNEELHTTHSESSRRLQLLTELTTDLESVMRESDVGMVLVDREMSIRRVTPAAEDILLLRGKGVKGESLTNYAHALEGADLIEIAQRVRDTNQPVEVEATDRRADPVLLRATPYRDRSGVLLTITNLKSVKDTADKIRKLNSIVSDSTDAIIGVELTGRVTSWNRGATKLFGNALDVSKNVELADVLPDSVFDPCDVLVRELSRKGEVAPKEISATILGKKLTLLIRVTPVLDDYERVSAAAITLYDVTLMRAAEEQLRLRTRAIDAASTGFIIVDALAENLPIVYANKGFYSLTGFQPNDIIGRNCRFLQGPRTDPADVQKIRDAIAARRECRVTLLNYRRDGTEFYNDLIITPITDDEGRVTHFIGAQNDVSAVVQAKRILECSEAEYRSTFENAAIGIAHVGLDGEWLRVNEKLCEIVGYSREELLSKTFQEITHPDDLDIDLVQFAQMKRGEIPGYSMEKRYLHRDGHVVWINLTTSLRLDVDGNPECCISLINDISARKETEQRLSASRAIISEVIQRSDDPFVSFNQEGVIQVANRAAHHLTKLSENLVGRSYEELFANELESPLLSVLDRVRRSQRGETTEYFSQTRNRWYDARVFPVEGGAALYMTDVTGRKETENYLETARAAAEEASLAKSKFLTNMSHEIRSPMSAIIGFSDIALRDVREGKEVQAEHLETVIRNGRFLLGIINDILDLSKVEAGKLEVRKARFSLVPMLADISELMRHRSDSNGIPLTFEFASPVVERIHSDRSRVEQILVNLIGNAIKFTPKGSVRVVVDMTSPDRDHLRFRIIDTGIGISRDNLSRLFQTFSQVHDEKIVGVEGTGLGLVISKRLAKILGGDITVESFKGKGSCFTLLLPVESSGNLVMPNAADLKPESTSSGKLEQLRCRVLVADDARDVRMVTTRILSRAGAEVAEAVNGADAVKAVIKAESEERPFACILMDMQMPVLDGRAATERLRDQGFTMPIIALTAGATSDEVQKAIAVGCTEFMAKPVDSANLIQRVAVLTK</sequence>
<keyword evidence="14" id="KW-1185">Reference proteome</keyword>
<dbReference type="InterPro" id="IPR029063">
    <property type="entry name" value="SAM-dependent_MTases_sf"/>
</dbReference>
<dbReference type="SUPFAM" id="SSF47384">
    <property type="entry name" value="Homodimeric domain of signal transducing histidine kinase"/>
    <property type="match status" value="1"/>
</dbReference>
<dbReference type="PANTHER" id="PTHR24422">
    <property type="entry name" value="CHEMOTAXIS PROTEIN METHYLTRANSFERASE"/>
    <property type="match status" value="1"/>
</dbReference>
<dbReference type="CDD" id="cd00130">
    <property type="entry name" value="PAS"/>
    <property type="match status" value="4"/>
</dbReference>
<dbReference type="InterPro" id="IPR022642">
    <property type="entry name" value="CheR_C"/>
</dbReference>
<dbReference type="InterPro" id="IPR001789">
    <property type="entry name" value="Sig_transdc_resp-reg_receiver"/>
</dbReference>
<dbReference type="InterPro" id="IPR022641">
    <property type="entry name" value="CheR_N"/>
</dbReference>
<dbReference type="SMART" id="SM00448">
    <property type="entry name" value="REC"/>
    <property type="match status" value="1"/>
</dbReference>
<comment type="catalytic activity">
    <reaction evidence="1">
        <text>ATP + protein L-histidine = ADP + protein N-phospho-L-histidine.</text>
        <dbReference type="EC" id="2.7.13.3"/>
    </reaction>
</comment>
<dbReference type="OrthoDB" id="288469at2"/>
<evidence type="ECO:0000256" key="4">
    <source>
        <dbReference type="PROSITE-ProRule" id="PRU00050"/>
    </source>
</evidence>
<dbReference type="SUPFAM" id="SSF55874">
    <property type="entry name" value="ATPase domain of HSP90 chaperone/DNA topoisomerase II/histidine kinase"/>
    <property type="match status" value="1"/>
</dbReference>
<feature type="domain" description="Histidine kinase" evidence="7">
    <location>
        <begin position="1373"/>
        <end position="1594"/>
    </location>
</feature>
<keyword evidence="13" id="KW-0808">Transferase</keyword>
<feature type="domain" description="Response regulatory" evidence="8">
    <location>
        <begin position="1622"/>
        <end position="1741"/>
    </location>
</feature>
<keyword evidence="3 5" id="KW-0597">Phosphoprotein</keyword>
<dbReference type="Pfam" id="PF13596">
    <property type="entry name" value="PAS_10"/>
    <property type="match status" value="1"/>
</dbReference>
<dbReference type="EMBL" id="SJPY01000002">
    <property type="protein sequence ID" value="TWU44300.1"/>
    <property type="molecule type" value="Genomic_DNA"/>
</dbReference>
<dbReference type="SUPFAM" id="SSF55785">
    <property type="entry name" value="PYP-like sensor domain (PAS domain)"/>
    <property type="match status" value="5"/>
</dbReference>
<name>A0A5C6E683_9BACT</name>
<dbReference type="SMART" id="SM00091">
    <property type="entry name" value="PAS"/>
    <property type="match status" value="5"/>
</dbReference>
<dbReference type="GO" id="GO:0000156">
    <property type="term" value="F:phosphorelay response regulator activity"/>
    <property type="evidence" value="ECO:0007669"/>
    <property type="project" value="InterPro"/>
</dbReference>
<dbReference type="CDD" id="cd16922">
    <property type="entry name" value="HATPase_EvgS-ArcB-TorS-like"/>
    <property type="match status" value="1"/>
</dbReference>
<dbReference type="SUPFAM" id="SSF52738">
    <property type="entry name" value="Methylesterase CheB, C-terminal domain"/>
    <property type="match status" value="1"/>
</dbReference>
<feature type="domain" description="PAC" evidence="10">
    <location>
        <begin position="1058"/>
        <end position="1112"/>
    </location>
</feature>
<dbReference type="PROSITE" id="PS50110">
    <property type="entry name" value="RESPONSE_REGULATORY"/>
    <property type="match status" value="1"/>
</dbReference>
<evidence type="ECO:0000256" key="5">
    <source>
        <dbReference type="PROSITE-ProRule" id="PRU00169"/>
    </source>
</evidence>
<dbReference type="PROSITE" id="PS50109">
    <property type="entry name" value="HIS_KIN"/>
    <property type="match status" value="1"/>
</dbReference>
<evidence type="ECO:0000259" key="7">
    <source>
        <dbReference type="PROSITE" id="PS50109"/>
    </source>
</evidence>
<proteinExistence type="predicted"/>
<evidence type="ECO:0000313" key="14">
    <source>
        <dbReference type="Proteomes" id="UP000315471"/>
    </source>
</evidence>
<dbReference type="Pfam" id="PF02518">
    <property type="entry name" value="HATPase_c"/>
    <property type="match status" value="1"/>
</dbReference>
<evidence type="ECO:0000259" key="9">
    <source>
        <dbReference type="PROSITE" id="PS50112"/>
    </source>
</evidence>
<dbReference type="SMART" id="SM00387">
    <property type="entry name" value="HATPase_c"/>
    <property type="match status" value="1"/>
</dbReference>
<dbReference type="Gene3D" id="1.10.287.130">
    <property type="match status" value="1"/>
</dbReference>
<evidence type="ECO:0000259" key="8">
    <source>
        <dbReference type="PROSITE" id="PS50110"/>
    </source>
</evidence>
<feature type="domain" description="PAS" evidence="9">
    <location>
        <begin position="863"/>
        <end position="899"/>
    </location>
</feature>
<dbReference type="Gene3D" id="3.30.450.20">
    <property type="entry name" value="PAS domain"/>
    <property type="match status" value="5"/>
</dbReference>
<dbReference type="EC" id="2.7.13.3" evidence="2"/>
<dbReference type="SUPFAM" id="SSF53335">
    <property type="entry name" value="S-adenosyl-L-methionine-dependent methyltransferases"/>
    <property type="match status" value="1"/>
</dbReference>
<dbReference type="Gene3D" id="3.40.50.150">
    <property type="entry name" value="Vaccinia Virus protein VP39"/>
    <property type="match status" value="1"/>
</dbReference>
<dbReference type="InterPro" id="IPR003661">
    <property type="entry name" value="HisK_dim/P_dom"/>
</dbReference>
<dbReference type="InterPro" id="IPR035909">
    <property type="entry name" value="CheB_C"/>
</dbReference>
<feature type="region of interest" description="Disordered" evidence="6">
    <location>
        <begin position="700"/>
        <end position="740"/>
    </location>
</feature>
<accession>A0A5C6E683</accession>
<evidence type="ECO:0000256" key="2">
    <source>
        <dbReference type="ARBA" id="ARBA00012438"/>
    </source>
</evidence>
<dbReference type="Pfam" id="PF13426">
    <property type="entry name" value="PAS_9"/>
    <property type="match status" value="1"/>
</dbReference>
<feature type="modified residue" description="4-aspartylphosphate" evidence="5">
    <location>
        <position position="1676"/>
    </location>
</feature>
<evidence type="ECO:0000259" key="11">
    <source>
        <dbReference type="PROSITE" id="PS50122"/>
    </source>
</evidence>
<dbReference type="InterPro" id="IPR000673">
    <property type="entry name" value="Sig_transdc_resp-reg_Me-estase"/>
</dbReference>
<dbReference type="SMART" id="SM00086">
    <property type="entry name" value="PAC"/>
    <property type="match status" value="2"/>
</dbReference>
<dbReference type="NCBIfam" id="TIGR00229">
    <property type="entry name" value="sensory_box"/>
    <property type="match status" value="4"/>
</dbReference>
<dbReference type="InterPro" id="IPR005467">
    <property type="entry name" value="His_kinase_dom"/>
</dbReference>
<dbReference type="InterPro" id="IPR013655">
    <property type="entry name" value="PAS_fold_3"/>
</dbReference>
<dbReference type="PROSITE" id="PS50122">
    <property type="entry name" value="CHEB"/>
    <property type="match status" value="1"/>
</dbReference>
<comment type="caution">
    <text evidence="13">The sequence shown here is derived from an EMBL/GenBank/DDBJ whole genome shotgun (WGS) entry which is preliminary data.</text>
</comment>
<feature type="domain" description="CheR-type methyltransferase" evidence="12">
    <location>
        <begin position="211"/>
        <end position="483"/>
    </location>
</feature>
<feature type="domain" description="PAS" evidence="9">
    <location>
        <begin position="984"/>
        <end position="1054"/>
    </location>
</feature>
<dbReference type="Pfam" id="PF00512">
    <property type="entry name" value="HisKA"/>
    <property type="match status" value="1"/>
</dbReference>
<dbReference type="CDD" id="cd17546">
    <property type="entry name" value="REC_hyHK_CKI1_RcsC-like"/>
    <property type="match status" value="1"/>
</dbReference>
<dbReference type="GO" id="GO:0005737">
    <property type="term" value="C:cytoplasm"/>
    <property type="evidence" value="ECO:0007669"/>
    <property type="project" value="InterPro"/>
</dbReference>
<dbReference type="InterPro" id="IPR036097">
    <property type="entry name" value="HisK_dim/P_sf"/>
</dbReference>
<dbReference type="Gene3D" id="3.40.50.2300">
    <property type="match status" value="1"/>
</dbReference>
<dbReference type="Gene3D" id="3.40.50.180">
    <property type="entry name" value="Methylesterase CheB, C-terminal domain"/>
    <property type="match status" value="1"/>
</dbReference>
<gene>
    <name evidence="13" type="primary">evgS_1</name>
    <name evidence="13" type="ORF">Q31b_18360</name>
</gene>
<feature type="domain" description="PAS" evidence="9">
    <location>
        <begin position="1113"/>
        <end position="1168"/>
    </location>
</feature>
<evidence type="ECO:0000313" key="13">
    <source>
        <dbReference type="EMBL" id="TWU44300.1"/>
    </source>
</evidence>
<dbReference type="RefSeq" id="WP_146599274.1">
    <property type="nucleotide sequence ID" value="NZ_SJPY01000002.1"/>
</dbReference>
<dbReference type="SMART" id="SM00138">
    <property type="entry name" value="MeTrc"/>
    <property type="match status" value="1"/>
</dbReference>
<dbReference type="GO" id="GO:0008757">
    <property type="term" value="F:S-adenosylmethionine-dependent methyltransferase activity"/>
    <property type="evidence" value="ECO:0007669"/>
    <property type="project" value="InterPro"/>
</dbReference>
<dbReference type="InterPro" id="IPR013656">
    <property type="entry name" value="PAS_4"/>
</dbReference>
<feature type="active site" evidence="4">
    <location>
        <position position="55"/>
    </location>
</feature>
<dbReference type="SUPFAM" id="SSF52172">
    <property type="entry name" value="CheY-like"/>
    <property type="match status" value="1"/>
</dbReference>
<dbReference type="PROSITE" id="PS50113">
    <property type="entry name" value="PAC"/>
    <property type="match status" value="2"/>
</dbReference>
<dbReference type="InterPro" id="IPR036890">
    <property type="entry name" value="HATPase_C_sf"/>
</dbReference>
<dbReference type="GO" id="GO:0000155">
    <property type="term" value="F:phosphorelay sensor kinase activity"/>
    <property type="evidence" value="ECO:0007669"/>
    <property type="project" value="InterPro"/>
</dbReference>
<keyword evidence="4" id="KW-0145">Chemotaxis</keyword>
<dbReference type="Pfam" id="PF08447">
    <property type="entry name" value="PAS_3"/>
    <property type="match status" value="1"/>
</dbReference>
<dbReference type="Pfam" id="PF01339">
    <property type="entry name" value="CheB_methylest"/>
    <property type="match status" value="1"/>
</dbReference>
<feature type="active site" evidence="4">
    <location>
        <position position="147"/>
    </location>
</feature>
<dbReference type="Pfam" id="PF03705">
    <property type="entry name" value="CheR_N"/>
    <property type="match status" value="1"/>
</dbReference>
<dbReference type="InterPro" id="IPR011006">
    <property type="entry name" value="CheY-like_superfamily"/>
</dbReference>
<dbReference type="SUPFAM" id="SSF47757">
    <property type="entry name" value="Chemotaxis receptor methyltransferase CheR, N-terminal domain"/>
    <property type="match status" value="1"/>
</dbReference>
<dbReference type="InterPro" id="IPR050903">
    <property type="entry name" value="Bact_Chemotaxis_MeTrfase"/>
</dbReference>
<dbReference type="SMART" id="SM00388">
    <property type="entry name" value="HisKA"/>
    <property type="match status" value="1"/>
</dbReference>
<feature type="domain" description="CheB-type methylesterase" evidence="11">
    <location>
        <begin position="16"/>
        <end position="205"/>
    </location>
</feature>
<evidence type="ECO:0000259" key="12">
    <source>
        <dbReference type="PROSITE" id="PS50123"/>
    </source>
</evidence>
<dbReference type="FunFam" id="3.30.565.10:FF:000010">
    <property type="entry name" value="Sensor histidine kinase RcsC"/>
    <property type="match status" value="1"/>
</dbReference>
<dbReference type="InterPro" id="IPR000780">
    <property type="entry name" value="CheR_MeTrfase"/>
</dbReference>
<dbReference type="PROSITE" id="PS50123">
    <property type="entry name" value="CHER"/>
    <property type="match status" value="1"/>
</dbReference>
<dbReference type="InterPro" id="IPR003594">
    <property type="entry name" value="HATPase_dom"/>
</dbReference>
<feature type="domain" description="PAC" evidence="10">
    <location>
        <begin position="1187"/>
        <end position="1239"/>
    </location>
</feature>
<dbReference type="PANTHER" id="PTHR24422:SF27">
    <property type="entry name" value="PROTEIN-GLUTAMATE O-METHYLTRANSFERASE"/>
    <property type="match status" value="1"/>
</dbReference>
<dbReference type="InterPro" id="IPR001610">
    <property type="entry name" value="PAC"/>
</dbReference>
<dbReference type="Pfam" id="PF00072">
    <property type="entry name" value="Response_reg"/>
    <property type="match status" value="1"/>
</dbReference>
<dbReference type="Proteomes" id="UP000315471">
    <property type="component" value="Unassembled WGS sequence"/>
</dbReference>
<evidence type="ECO:0000256" key="1">
    <source>
        <dbReference type="ARBA" id="ARBA00000085"/>
    </source>
</evidence>
<feature type="compositionally biased region" description="Basic and acidic residues" evidence="6">
    <location>
        <begin position="723"/>
        <end position="740"/>
    </location>
</feature>
<feature type="compositionally biased region" description="Low complexity" evidence="6">
    <location>
        <begin position="702"/>
        <end position="721"/>
    </location>
</feature>
<dbReference type="PRINTS" id="PR00996">
    <property type="entry name" value="CHERMTFRASE"/>
</dbReference>
<protein>
    <recommendedName>
        <fullName evidence="2">histidine kinase</fullName>
        <ecNumber evidence="2">2.7.13.3</ecNumber>
    </recommendedName>
</protein>
<keyword evidence="4" id="KW-0378">Hydrolase</keyword>
<dbReference type="CDD" id="cd16434">
    <property type="entry name" value="CheB-CheR_fusion"/>
    <property type="match status" value="1"/>
</dbReference>
<feature type="active site" evidence="4">
    <location>
        <position position="28"/>
    </location>
</feature>
<dbReference type="GO" id="GO:0008984">
    <property type="term" value="F:protein-glutamate methylesterase activity"/>
    <property type="evidence" value="ECO:0007669"/>
    <property type="project" value="InterPro"/>
</dbReference>
<dbReference type="Pfam" id="PF08448">
    <property type="entry name" value="PAS_4"/>
    <property type="match status" value="1"/>
</dbReference>
<dbReference type="InterPro" id="IPR000700">
    <property type="entry name" value="PAS-assoc_C"/>
</dbReference>
<reference evidence="13 14" key="1">
    <citation type="submission" date="2019-02" db="EMBL/GenBank/DDBJ databases">
        <title>Deep-cultivation of Planctomycetes and their phenomic and genomic characterization uncovers novel biology.</title>
        <authorList>
            <person name="Wiegand S."/>
            <person name="Jogler M."/>
            <person name="Boedeker C."/>
            <person name="Pinto D."/>
            <person name="Vollmers J."/>
            <person name="Rivas-Marin E."/>
            <person name="Kohn T."/>
            <person name="Peeters S.H."/>
            <person name="Heuer A."/>
            <person name="Rast P."/>
            <person name="Oberbeckmann S."/>
            <person name="Bunk B."/>
            <person name="Jeske O."/>
            <person name="Meyerdierks A."/>
            <person name="Storesund J.E."/>
            <person name="Kallscheuer N."/>
            <person name="Luecker S."/>
            <person name="Lage O.M."/>
            <person name="Pohl T."/>
            <person name="Merkel B.J."/>
            <person name="Hornburger P."/>
            <person name="Mueller R.-W."/>
            <person name="Bruemmer F."/>
            <person name="Labrenz M."/>
            <person name="Spormann A.M."/>
            <person name="Op Den Camp H."/>
            <person name="Overmann J."/>
            <person name="Amann R."/>
            <person name="Jetten M.S.M."/>
            <person name="Mascher T."/>
            <person name="Medema M.H."/>
            <person name="Devos D.P."/>
            <person name="Kaster A.-K."/>
            <person name="Ovreas L."/>
            <person name="Rohde M."/>
            <person name="Galperin M.Y."/>
            <person name="Jogler C."/>
        </authorList>
    </citation>
    <scope>NUCLEOTIDE SEQUENCE [LARGE SCALE GENOMIC DNA]</scope>
    <source>
        <strain evidence="13 14">Q31b</strain>
    </source>
</reference>
<dbReference type="Gene3D" id="3.30.565.10">
    <property type="entry name" value="Histidine kinase-like ATPase, C-terminal domain"/>
    <property type="match status" value="1"/>
</dbReference>
<evidence type="ECO:0000256" key="6">
    <source>
        <dbReference type="SAM" id="MobiDB-lite"/>
    </source>
</evidence>
<evidence type="ECO:0000259" key="10">
    <source>
        <dbReference type="PROSITE" id="PS50113"/>
    </source>
</evidence>
<evidence type="ECO:0000256" key="3">
    <source>
        <dbReference type="ARBA" id="ARBA00022553"/>
    </source>
</evidence>
<dbReference type="Pfam" id="PF01739">
    <property type="entry name" value="CheR"/>
    <property type="match status" value="1"/>
</dbReference>
<organism evidence="13 14">
    <name type="scientific">Novipirellula aureliae</name>
    <dbReference type="NCBI Taxonomy" id="2527966"/>
    <lineage>
        <taxon>Bacteria</taxon>
        <taxon>Pseudomonadati</taxon>
        <taxon>Planctomycetota</taxon>
        <taxon>Planctomycetia</taxon>
        <taxon>Pirellulales</taxon>
        <taxon>Pirellulaceae</taxon>
        <taxon>Novipirellula</taxon>
    </lineage>
</organism>
<dbReference type="CDD" id="cd00082">
    <property type="entry name" value="HisKA"/>
    <property type="match status" value="1"/>
</dbReference>